<feature type="transmembrane region" description="Helical" evidence="1">
    <location>
        <begin position="31"/>
        <end position="46"/>
    </location>
</feature>
<dbReference type="EMBL" id="DXDC01000153">
    <property type="protein sequence ID" value="HIY65680.1"/>
    <property type="molecule type" value="Genomic_DNA"/>
</dbReference>
<protein>
    <submittedName>
        <fullName evidence="2">YggT family protein</fullName>
    </submittedName>
</protein>
<evidence type="ECO:0000313" key="2">
    <source>
        <dbReference type="EMBL" id="HIY65680.1"/>
    </source>
</evidence>
<dbReference type="Proteomes" id="UP000824005">
    <property type="component" value="Unassembled WGS sequence"/>
</dbReference>
<feature type="transmembrane region" description="Helical" evidence="1">
    <location>
        <begin position="67"/>
        <end position="90"/>
    </location>
</feature>
<reference evidence="2" key="1">
    <citation type="journal article" date="2021" name="PeerJ">
        <title>Extensive microbial diversity within the chicken gut microbiome revealed by metagenomics and culture.</title>
        <authorList>
            <person name="Gilroy R."/>
            <person name="Ravi A."/>
            <person name="Getino M."/>
            <person name="Pursley I."/>
            <person name="Horton D.L."/>
            <person name="Alikhan N.F."/>
            <person name="Baker D."/>
            <person name="Gharbi K."/>
            <person name="Hall N."/>
            <person name="Watson M."/>
            <person name="Adriaenssens E.M."/>
            <person name="Foster-Nyarko E."/>
            <person name="Jarju S."/>
            <person name="Secka A."/>
            <person name="Antonio M."/>
            <person name="Oren A."/>
            <person name="Chaudhuri R.R."/>
            <person name="La Ragione R."/>
            <person name="Hildebrand F."/>
            <person name="Pallen M.J."/>
        </authorList>
    </citation>
    <scope>NUCLEOTIDE SEQUENCE</scope>
    <source>
        <strain evidence="2">ChiGjej1B1-98</strain>
    </source>
</reference>
<evidence type="ECO:0000256" key="1">
    <source>
        <dbReference type="SAM" id="Phobius"/>
    </source>
</evidence>
<comment type="caution">
    <text evidence="2">The sequence shown here is derived from an EMBL/GenBank/DDBJ whole genome shotgun (WGS) entry which is preliminary data.</text>
</comment>
<reference evidence="2" key="2">
    <citation type="submission" date="2021-04" db="EMBL/GenBank/DDBJ databases">
        <authorList>
            <person name="Gilroy R."/>
        </authorList>
    </citation>
    <scope>NUCLEOTIDE SEQUENCE</scope>
    <source>
        <strain evidence="2">ChiGjej1B1-98</strain>
    </source>
</reference>
<dbReference type="InterPro" id="IPR003425">
    <property type="entry name" value="CCB3/YggT"/>
</dbReference>
<dbReference type="AlphaFoldDB" id="A0A9D1YU88"/>
<name>A0A9D1YU88_9MICO</name>
<gene>
    <name evidence="2" type="ORF">H9830_05320</name>
</gene>
<organism evidence="2 3">
    <name type="scientific">Candidatus Agrococcus pullicola</name>
    <dbReference type="NCBI Taxonomy" id="2838429"/>
    <lineage>
        <taxon>Bacteria</taxon>
        <taxon>Bacillati</taxon>
        <taxon>Actinomycetota</taxon>
        <taxon>Actinomycetes</taxon>
        <taxon>Micrococcales</taxon>
        <taxon>Microbacteriaceae</taxon>
        <taxon>Agrococcus</taxon>
    </lineage>
</organism>
<proteinExistence type="predicted"/>
<sequence>MIFWITRVYFYILWGRVIIDLVAALKRDWKPKGFILAISIFLFKLTDPPVKFLRRFIKPVRIGQVSLDLSVLILFIALIILMNVASLIAMM</sequence>
<keyword evidence="1" id="KW-0472">Membrane</keyword>
<keyword evidence="1" id="KW-1133">Transmembrane helix</keyword>
<accession>A0A9D1YU88</accession>
<dbReference type="GO" id="GO:0016020">
    <property type="term" value="C:membrane"/>
    <property type="evidence" value="ECO:0007669"/>
    <property type="project" value="InterPro"/>
</dbReference>
<keyword evidence="1" id="KW-0812">Transmembrane</keyword>
<dbReference type="Pfam" id="PF02325">
    <property type="entry name" value="CCB3_YggT"/>
    <property type="match status" value="1"/>
</dbReference>
<evidence type="ECO:0000313" key="3">
    <source>
        <dbReference type="Proteomes" id="UP000824005"/>
    </source>
</evidence>